<dbReference type="InterPro" id="IPR029044">
    <property type="entry name" value="Nucleotide-diphossugar_trans"/>
</dbReference>
<proteinExistence type="predicted"/>
<dbReference type="PANTHER" id="PTHR43179">
    <property type="entry name" value="RHAMNOSYLTRANSFERASE WBBL"/>
    <property type="match status" value="1"/>
</dbReference>
<accession>A0A644VU54</accession>
<dbReference type="Gene3D" id="3.90.550.10">
    <property type="entry name" value="Spore Coat Polysaccharide Biosynthesis Protein SpsA, Chain A"/>
    <property type="match status" value="1"/>
</dbReference>
<name>A0A644VU54_9ZZZZ</name>
<comment type="caution">
    <text evidence="1">The sequence shown here is derived from an EMBL/GenBank/DDBJ whole genome shotgun (WGS) entry which is preliminary data.</text>
</comment>
<evidence type="ECO:0000313" key="1">
    <source>
        <dbReference type="EMBL" id="MPL94898.1"/>
    </source>
</evidence>
<protein>
    <submittedName>
        <fullName evidence="1">Uncharacterized protein</fullName>
    </submittedName>
</protein>
<dbReference type="CDD" id="cd04186">
    <property type="entry name" value="GT_2_like_c"/>
    <property type="match status" value="1"/>
</dbReference>
<dbReference type="PANTHER" id="PTHR43179:SF10">
    <property type="entry name" value="GLYCOSYL TRANSFERASE"/>
    <property type="match status" value="1"/>
</dbReference>
<dbReference type="SUPFAM" id="SSF53448">
    <property type="entry name" value="Nucleotide-diphospho-sugar transferases"/>
    <property type="match status" value="1"/>
</dbReference>
<dbReference type="AlphaFoldDB" id="A0A644VU54"/>
<sequence length="267" mass="31581">MLHVSIVIYKHLFSETKTLIDSLRKSGIVDKIFIIDNSPVPSCDFKHEGLTYIFTGKNIGYGAAHNIALRKTIAAGVPYHLVVNPDITMDAYILKEMVDYMEQNKEIGHLMPKVIYPSGETQYLCKLIPAPSDLIFRRFLPKKWTEKRMSRFEMRNTGYDKIIDVPYLSGCFMLLRTEALKKAGLFDERFFLYPEDIDLTRRIGAYYRTVFYPPVSVVHHHAQESYKSLYMMFVHIWNLKKYFNKWGWFFDKQRKKINQQYIKQYNL</sequence>
<dbReference type="EMBL" id="VSSQ01000446">
    <property type="protein sequence ID" value="MPL94898.1"/>
    <property type="molecule type" value="Genomic_DNA"/>
</dbReference>
<organism evidence="1">
    <name type="scientific">bioreactor metagenome</name>
    <dbReference type="NCBI Taxonomy" id="1076179"/>
    <lineage>
        <taxon>unclassified sequences</taxon>
        <taxon>metagenomes</taxon>
        <taxon>ecological metagenomes</taxon>
    </lineage>
</organism>
<reference evidence="1" key="1">
    <citation type="submission" date="2019-08" db="EMBL/GenBank/DDBJ databases">
        <authorList>
            <person name="Kucharzyk K."/>
            <person name="Murdoch R.W."/>
            <person name="Higgins S."/>
            <person name="Loffler F."/>
        </authorList>
    </citation>
    <scope>NUCLEOTIDE SEQUENCE</scope>
</reference>
<gene>
    <name evidence="1" type="ORF">SDC9_41058</name>
</gene>